<dbReference type="InterPro" id="IPR013087">
    <property type="entry name" value="Znf_C2H2_type"/>
</dbReference>
<evidence type="ECO:0000313" key="4">
    <source>
        <dbReference type="Proteomes" id="UP000823941"/>
    </source>
</evidence>
<feature type="domain" description="C2H2-type" evidence="2">
    <location>
        <begin position="119"/>
        <end position="146"/>
    </location>
</feature>
<dbReference type="InterPro" id="IPR036236">
    <property type="entry name" value="Znf_C2H2_sf"/>
</dbReference>
<keyword evidence="1" id="KW-0479">Metal-binding</keyword>
<evidence type="ECO:0000259" key="2">
    <source>
        <dbReference type="PROSITE" id="PS50157"/>
    </source>
</evidence>
<dbReference type="Proteomes" id="UP000823941">
    <property type="component" value="Chromosome 5"/>
</dbReference>
<sequence length="149" mass="17381">MEAMLMKAQLRWCGHVVRMEDDRLPKAVFYSQLSKGARTVGGQHLRYKDVLKRHITASGIPPDSWEKAAHNRNEWRSTVHSRVNEFEKARLETLDSNRLQRKTRPKPTYNYTYNGRGELFCNPCNRTFATKLGFASHIRAHRRRSPTSP</sequence>
<keyword evidence="4" id="KW-1185">Reference proteome</keyword>
<comment type="caution">
    <text evidence="3">The sequence shown here is derived from an EMBL/GenBank/DDBJ whole genome shotgun (WGS) entry which is preliminary data.</text>
</comment>
<organism evidence="3 4">
    <name type="scientific">Plutella xylostella</name>
    <name type="common">Diamondback moth</name>
    <name type="synonym">Plutella maculipennis</name>
    <dbReference type="NCBI Taxonomy" id="51655"/>
    <lineage>
        <taxon>Eukaryota</taxon>
        <taxon>Metazoa</taxon>
        <taxon>Ecdysozoa</taxon>
        <taxon>Arthropoda</taxon>
        <taxon>Hexapoda</taxon>
        <taxon>Insecta</taxon>
        <taxon>Pterygota</taxon>
        <taxon>Neoptera</taxon>
        <taxon>Endopterygota</taxon>
        <taxon>Lepidoptera</taxon>
        <taxon>Glossata</taxon>
        <taxon>Ditrysia</taxon>
        <taxon>Yponomeutoidea</taxon>
        <taxon>Plutellidae</taxon>
        <taxon>Plutella</taxon>
    </lineage>
</organism>
<dbReference type="PROSITE" id="PS50157">
    <property type="entry name" value="ZINC_FINGER_C2H2_2"/>
    <property type="match status" value="1"/>
</dbReference>
<protein>
    <recommendedName>
        <fullName evidence="2">C2H2-type domain-containing protein</fullName>
    </recommendedName>
</protein>
<dbReference type="PROSITE" id="PS00028">
    <property type="entry name" value="ZINC_FINGER_C2H2_1"/>
    <property type="match status" value="1"/>
</dbReference>
<dbReference type="SUPFAM" id="SSF57667">
    <property type="entry name" value="beta-beta-alpha zinc fingers"/>
    <property type="match status" value="1"/>
</dbReference>
<dbReference type="EMBL" id="JAHIBW010000005">
    <property type="protein sequence ID" value="KAG7310326.1"/>
    <property type="molecule type" value="Genomic_DNA"/>
</dbReference>
<keyword evidence="1" id="KW-0862">Zinc</keyword>
<gene>
    <name evidence="3" type="ORF">JYU34_003098</name>
</gene>
<evidence type="ECO:0000313" key="3">
    <source>
        <dbReference type="EMBL" id="KAG7310326.1"/>
    </source>
</evidence>
<keyword evidence="1" id="KW-0863">Zinc-finger</keyword>
<reference evidence="3 4" key="1">
    <citation type="submission" date="2021-06" db="EMBL/GenBank/DDBJ databases">
        <title>A haploid diamondback moth (Plutella xylostella L.) genome assembly resolves 31 chromosomes and identifies a diamide resistance mutation.</title>
        <authorList>
            <person name="Ward C.M."/>
            <person name="Perry K.D."/>
            <person name="Baker G."/>
            <person name="Powis K."/>
            <person name="Heckel D.G."/>
            <person name="Baxter S.W."/>
        </authorList>
    </citation>
    <scope>NUCLEOTIDE SEQUENCE [LARGE SCALE GENOMIC DNA]</scope>
    <source>
        <strain evidence="3 4">LV</strain>
        <tissue evidence="3">Single pupa</tissue>
    </source>
</reference>
<evidence type="ECO:0000256" key="1">
    <source>
        <dbReference type="PROSITE-ProRule" id="PRU00042"/>
    </source>
</evidence>
<accession>A0ABQ7QZ52</accession>
<name>A0ABQ7QZ52_PLUXY</name>
<proteinExistence type="predicted"/>